<accession>B4S4L2</accession>
<dbReference type="Proteomes" id="UP000002725">
    <property type="component" value="Chromosome"/>
</dbReference>
<protein>
    <recommendedName>
        <fullName evidence="4">YkuD domain-containing protein</fullName>
    </recommendedName>
</protein>
<dbReference type="PANTHER" id="PTHR38477">
    <property type="entry name" value="HYPOTHETICAL EXPORTED PROTEIN"/>
    <property type="match status" value="1"/>
</dbReference>
<dbReference type="RefSeq" id="WP_012506441.1">
    <property type="nucleotide sequence ID" value="NC_011059.1"/>
</dbReference>
<name>B4S4L2_PROA2</name>
<reference evidence="2" key="1">
    <citation type="submission" date="2008-06" db="EMBL/GenBank/DDBJ databases">
        <title>Complete sequence of chromosome of Prosthecochloris aestuarii DSM 271.</title>
        <authorList>
            <consortium name="US DOE Joint Genome Institute"/>
            <person name="Lucas S."/>
            <person name="Copeland A."/>
            <person name="Lapidus A."/>
            <person name="Glavina del Rio T."/>
            <person name="Dalin E."/>
            <person name="Tice H."/>
            <person name="Bruce D."/>
            <person name="Goodwin L."/>
            <person name="Pitluck S."/>
            <person name="Schmutz J."/>
            <person name="Larimer F."/>
            <person name="Land M."/>
            <person name="Hauser L."/>
            <person name="Kyrpides N."/>
            <person name="Anderson I."/>
            <person name="Liu Z."/>
            <person name="Li T."/>
            <person name="Zhao F."/>
            <person name="Overmann J."/>
            <person name="Bryant D.A."/>
            <person name="Richardson P."/>
        </authorList>
    </citation>
    <scope>NUCLEOTIDE SEQUENCE [LARGE SCALE GENOMIC DNA]</scope>
    <source>
        <strain evidence="2">DSM 271</strain>
    </source>
</reference>
<feature type="chain" id="PRO_5002825699" description="YkuD domain-containing protein" evidence="1">
    <location>
        <begin position="23"/>
        <end position="242"/>
    </location>
</feature>
<sequence length="242" mass="26838">MTPRVFALFAFLLLCMPFQADATSLRKLPVEKHIETIYRLPEVRSNLDYKTLQMAVSGYMRLRDNGVLGNDDVLTIIDYNKPSVRKRMFVIDVNNNRLLASSLVAHGKNSGQNMAMSFSNIPGSFKSSLGFFVTGQTYQGKHGYSLRLKGIERGINSNAETRNIVIHGADYVSEAFIKRHGRLGRSLGCPALPMGSSHRVIDLIKGGSCLFIYNGDDSYVYDSRLVKPDFAMQSGGGASRRS</sequence>
<dbReference type="AlphaFoldDB" id="B4S4L2"/>
<dbReference type="KEGG" id="paa:Paes_1896"/>
<dbReference type="HOGENOM" id="CLU_080995_1_1_10"/>
<dbReference type="EMBL" id="CP001108">
    <property type="protein sequence ID" value="ACF46908.1"/>
    <property type="molecule type" value="Genomic_DNA"/>
</dbReference>
<dbReference type="eggNOG" id="COG1376">
    <property type="taxonomic scope" value="Bacteria"/>
</dbReference>
<dbReference type="STRING" id="290512.Paes_1896"/>
<evidence type="ECO:0000313" key="2">
    <source>
        <dbReference type="EMBL" id="ACF46908.1"/>
    </source>
</evidence>
<keyword evidence="1" id="KW-0732">Signal</keyword>
<feature type="signal peptide" evidence="1">
    <location>
        <begin position="1"/>
        <end position="22"/>
    </location>
</feature>
<evidence type="ECO:0000256" key="1">
    <source>
        <dbReference type="SAM" id="SignalP"/>
    </source>
</evidence>
<evidence type="ECO:0000313" key="3">
    <source>
        <dbReference type="Proteomes" id="UP000002725"/>
    </source>
</evidence>
<dbReference type="PANTHER" id="PTHR38477:SF1">
    <property type="entry name" value="MUREIN L,D-TRANSPEPTIDASE CATALYTIC DOMAIN FAMILY PROTEIN"/>
    <property type="match status" value="1"/>
</dbReference>
<organism evidence="2 3">
    <name type="scientific">Prosthecochloris aestuarii (strain DSM 271 / SK 413)</name>
    <dbReference type="NCBI Taxonomy" id="290512"/>
    <lineage>
        <taxon>Bacteria</taxon>
        <taxon>Pseudomonadati</taxon>
        <taxon>Chlorobiota</taxon>
        <taxon>Chlorobiia</taxon>
        <taxon>Chlorobiales</taxon>
        <taxon>Chlorobiaceae</taxon>
        <taxon>Prosthecochloris</taxon>
    </lineage>
</organism>
<evidence type="ECO:0008006" key="4">
    <source>
        <dbReference type="Google" id="ProtNLM"/>
    </source>
</evidence>
<dbReference type="InterPro" id="IPR032676">
    <property type="entry name" value="YkuD_2"/>
</dbReference>
<gene>
    <name evidence="2" type="ordered locus">Paes_1896</name>
</gene>
<dbReference type="Pfam" id="PF13645">
    <property type="entry name" value="YkuD_2"/>
    <property type="match status" value="1"/>
</dbReference>
<keyword evidence="3" id="KW-1185">Reference proteome</keyword>
<proteinExistence type="predicted"/>